<sequence length="312" mass="34241">MRCFICSGNHHILVHIDNQVRSPTAVTTGSSSAHTNTSAFVGEARGPCVVLLGTCMVRMQDSSGTFHLVRALIDSGAQDCFITMKCTKRLGFQLRGCTTTVAGLGQQSVCQVKGVTQCSIRPCDSNDPLFDINPIVIDSITSKTPTTDIPLAVRDCYKHLVLADRDFDKPSDVDLLLGAELFHHIYDGRVIHPEPGYPAALHSVFGWVLSGPTNVDSPVKSVGTSLITSTNLLEKMMKRFWEVEEPPHQHIPAPEDEKVGRLDYKNVQRTCLSHIKSRFRHEKAVSALDAAFAHIRPKTCSNEHLQRSVSAG</sequence>
<accession>A0AAV1KQR0</accession>
<keyword evidence="2" id="KW-1185">Reference proteome</keyword>
<reference evidence="1 2" key="1">
    <citation type="submission" date="2023-11" db="EMBL/GenBank/DDBJ databases">
        <authorList>
            <person name="Hedman E."/>
            <person name="Englund M."/>
            <person name="Stromberg M."/>
            <person name="Nyberg Akerstrom W."/>
            <person name="Nylinder S."/>
            <person name="Jareborg N."/>
            <person name="Kallberg Y."/>
            <person name="Kronander E."/>
        </authorList>
    </citation>
    <scope>NUCLEOTIDE SEQUENCE [LARGE SCALE GENOMIC DNA]</scope>
</reference>
<dbReference type="Gene3D" id="2.40.70.10">
    <property type="entry name" value="Acid Proteases"/>
    <property type="match status" value="1"/>
</dbReference>
<dbReference type="PANTHER" id="PTHR47331">
    <property type="entry name" value="PHD-TYPE DOMAIN-CONTAINING PROTEIN"/>
    <property type="match status" value="1"/>
</dbReference>
<evidence type="ECO:0008006" key="3">
    <source>
        <dbReference type="Google" id="ProtNLM"/>
    </source>
</evidence>
<gene>
    <name evidence="1" type="ORF">PARMNEM_LOCUS6452</name>
</gene>
<dbReference type="AlphaFoldDB" id="A0AAV1KQR0"/>
<evidence type="ECO:0000313" key="2">
    <source>
        <dbReference type="Proteomes" id="UP001314205"/>
    </source>
</evidence>
<evidence type="ECO:0000313" key="1">
    <source>
        <dbReference type="EMBL" id="CAK1585356.1"/>
    </source>
</evidence>
<dbReference type="InterPro" id="IPR021109">
    <property type="entry name" value="Peptidase_aspartic_dom_sf"/>
</dbReference>
<dbReference type="Pfam" id="PF13650">
    <property type="entry name" value="Asp_protease_2"/>
    <property type="match status" value="1"/>
</dbReference>
<dbReference type="SUPFAM" id="SSF50630">
    <property type="entry name" value="Acid proteases"/>
    <property type="match status" value="1"/>
</dbReference>
<proteinExistence type="predicted"/>
<dbReference type="Proteomes" id="UP001314205">
    <property type="component" value="Unassembled WGS sequence"/>
</dbReference>
<protein>
    <recommendedName>
        <fullName evidence="3">Peptidase aspartic putative domain-containing protein</fullName>
    </recommendedName>
</protein>
<dbReference type="EMBL" id="CAVLGL010000079">
    <property type="protein sequence ID" value="CAK1585356.1"/>
    <property type="molecule type" value="Genomic_DNA"/>
</dbReference>
<dbReference type="PANTHER" id="PTHR47331:SF1">
    <property type="entry name" value="GAG-LIKE PROTEIN"/>
    <property type="match status" value="1"/>
</dbReference>
<comment type="caution">
    <text evidence="1">The sequence shown here is derived from an EMBL/GenBank/DDBJ whole genome shotgun (WGS) entry which is preliminary data.</text>
</comment>
<name>A0AAV1KQR0_9NEOP</name>
<organism evidence="1 2">
    <name type="scientific">Parnassius mnemosyne</name>
    <name type="common">clouded apollo</name>
    <dbReference type="NCBI Taxonomy" id="213953"/>
    <lineage>
        <taxon>Eukaryota</taxon>
        <taxon>Metazoa</taxon>
        <taxon>Ecdysozoa</taxon>
        <taxon>Arthropoda</taxon>
        <taxon>Hexapoda</taxon>
        <taxon>Insecta</taxon>
        <taxon>Pterygota</taxon>
        <taxon>Neoptera</taxon>
        <taxon>Endopterygota</taxon>
        <taxon>Lepidoptera</taxon>
        <taxon>Glossata</taxon>
        <taxon>Ditrysia</taxon>
        <taxon>Papilionoidea</taxon>
        <taxon>Papilionidae</taxon>
        <taxon>Parnassiinae</taxon>
        <taxon>Parnassini</taxon>
        <taxon>Parnassius</taxon>
        <taxon>Driopa</taxon>
    </lineage>
</organism>